<keyword evidence="2" id="KW-0238">DNA-binding</keyword>
<dbReference type="Pfam" id="PF12833">
    <property type="entry name" value="HTH_18"/>
    <property type="match status" value="1"/>
</dbReference>
<dbReference type="InterPro" id="IPR009057">
    <property type="entry name" value="Homeodomain-like_sf"/>
</dbReference>
<dbReference type="Pfam" id="PF12625">
    <property type="entry name" value="Arabinose_bd"/>
    <property type="match status" value="1"/>
</dbReference>
<comment type="caution">
    <text evidence="5">The sequence shown here is derived from an EMBL/GenBank/DDBJ whole genome shotgun (WGS) entry which is preliminary data.</text>
</comment>
<dbReference type="RefSeq" id="WP_386071684.1">
    <property type="nucleotide sequence ID" value="NZ_JBHTJT010000002.1"/>
</dbReference>
<organism evidence="5 6">
    <name type="scientific">Tropicimonas aquimaris</name>
    <dbReference type="NCBI Taxonomy" id="914152"/>
    <lineage>
        <taxon>Bacteria</taxon>
        <taxon>Pseudomonadati</taxon>
        <taxon>Pseudomonadota</taxon>
        <taxon>Alphaproteobacteria</taxon>
        <taxon>Rhodobacterales</taxon>
        <taxon>Roseobacteraceae</taxon>
        <taxon>Tropicimonas</taxon>
    </lineage>
</organism>
<evidence type="ECO:0000313" key="6">
    <source>
        <dbReference type="Proteomes" id="UP001597108"/>
    </source>
</evidence>
<dbReference type="InterPro" id="IPR018060">
    <property type="entry name" value="HTH_AraC"/>
</dbReference>
<proteinExistence type="predicted"/>
<dbReference type="EMBL" id="JBHTJT010000002">
    <property type="protein sequence ID" value="MFD0978035.1"/>
    <property type="molecule type" value="Genomic_DNA"/>
</dbReference>
<dbReference type="SUPFAM" id="SSF46689">
    <property type="entry name" value="Homeodomain-like"/>
    <property type="match status" value="1"/>
</dbReference>
<protein>
    <submittedName>
        <fullName evidence="5">Helix-turn-helix domain-containing protein</fullName>
    </submittedName>
</protein>
<dbReference type="InterPro" id="IPR032687">
    <property type="entry name" value="AraC-type_N"/>
</dbReference>
<name>A0ABW3IKJ1_9RHOB</name>
<evidence type="ECO:0000256" key="1">
    <source>
        <dbReference type="ARBA" id="ARBA00023015"/>
    </source>
</evidence>
<sequence length="340" mass="37332">MTVPLYNSRAWRPVVDATDRLMSARVVERALRSIGLSRTIIEGSPVFFPYALQAAFAESVARQTGERHFAPRVTAEHGYEKVEFYGQYVLGAPRLDTAFSRGMRALRLVQSGSSASLRDAGEFVILQYDSGISSVVGARHVDEGSLMLIVDLIRHFAGQDWRPEWIELPAACSNDTILETIFGAPIRWGANLPGIALRKDILQAPNPHPREAKTATLYSDVKANLRARPPEKMADLVKNILVLLVVGGDVSEDAVAAQLGLGTRTLQRRLSSEGSSFRNVLASFQAERASALLLETDHSIREVASALGYREVNSFRRAFRNWTGKTPTEYAAAKPVGLLA</sequence>
<dbReference type="PROSITE" id="PS00041">
    <property type="entry name" value="HTH_ARAC_FAMILY_1"/>
    <property type="match status" value="1"/>
</dbReference>
<dbReference type="Gene3D" id="1.10.10.60">
    <property type="entry name" value="Homeodomain-like"/>
    <property type="match status" value="1"/>
</dbReference>
<feature type="domain" description="HTH araC/xylS-type" evidence="4">
    <location>
        <begin position="231"/>
        <end position="333"/>
    </location>
</feature>
<keyword evidence="3" id="KW-0804">Transcription</keyword>
<dbReference type="PROSITE" id="PS01124">
    <property type="entry name" value="HTH_ARAC_FAMILY_2"/>
    <property type="match status" value="1"/>
</dbReference>
<accession>A0ABW3IKJ1</accession>
<evidence type="ECO:0000313" key="5">
    <source>
        <dbReference type="EMBL" id="MFD0978035.1"/>
    </source>
</evidence>
<evidence type="ECO:0000259" key="4">
    <source>
        <dbReference type="PROSITE" id="PS01124"/>
    </source>
</evidence>
<dbReference type="SMART" id="SM00342">
    <property type="entry name" value="HTH_ARAC"/>
    <property type="match status" value="1"/>
</dbReference>
<evidence type="ECO:0000256" key="3">
    <source>
        <dbReference type="ARBA" id="ARBA00023163"/>
    </source>
</evidence>
<dbReference type="PANTHER" id="PTHR47894">
    <property type="entry name" value="HTH-TYPE TRANSCRIPTIONAL REGULATOR GADX"/>
    <property type="match status" value="1"/>
</dbReference>
<dbReference type="PANTHER" id="PTHR47894:SF1">
    <property type="entry name" value="HTH-TYPE TRANSCRIPTIONAL REGULATOR VQSM"/>
    <property type="match status" value="1"/>
</dbReference>
<dbReference type="Proteomes" id="UP001597108">
    <property type="component" value="Unassembled WGS sequence"/>
</dbReference>
<keyword evidence="6" id="KW-1185">Reference proteome</keyword>
<gene>
    <name evidence="5" type="ORF">ACFQ2S_00050</name>
</gene>
<evidence type="ECO:0000256" key="2">
    <source>
        <dbReference type="ARBA" id="ARBA00023125"/>
    </source>
</evidence>
<keyword evidence="1" id="KW-0805">Transcription regulation</keyword>
<dbReference type="InterPro" id="IPR018062">
    <property type="entry name" value="HTH_AraC-typ_CS"/>
</dbReference>
<reference evidence="6" key="1">
    <citation type="journal article" date="2019" name="Int. J. Syst. Evol. Microbiol.">
        <title>The Global Catalogue of Microorganisms (GCM) 10K type strain sequencing project: providing services to taxonomists for standard genome sequencing and annotation.</title>
        <authorList>
            <consortium name="The Broad Institute Genomics Platform"/>
            <consortium name="The Broad Institute Genome Sequencing Center for Infectious Disease"/>
            <person name="Wu L."/>
            <person name="Ma J."/>
        </authorList>
    </citation>
    <scope>NUCLEOTIDE SEQUENCE [LARGE SCALE GENOMIC DNA]</scope>
    <source>
        <strain evidence="6">CCUG 60524</strain>
    </source>
</reference>